<keyword evidence="6" id="KW-1185">Reference proteome</keyword>
<feature type="domain" description="AIG1-type G" evidence="4">
    <location>
        <begin position="16"/>
        <end position="211"/>
    </location>
</feature>
<keyword evidence="2" id="KW-0547">Nucleotide-binding</keyword>
<dbReference type="Proteomes" id="UP001165289">
    <property type="component" value="Unassembled WGS sequence"/>
</dbReference>
<comment type="similarity">
    <text evidence="1">Belongs to the TRAFAC class TrmE-Era-EngA-EngB-Septin-like GTPase superfamily. AIG1/Toc34/Toc159-like paraseptin GTPase family. IAN subfamily.</text>
</comment>
<dbReference type="Pfam" id="PF04548">
    <property type="entry name" value="AIG1"/>
    <property type="match status" value="1"/>
</dbReference>
<evidence type="ECO:0000256" key="1">
    <source>
        <dbReference type="ARBA" id="ARBA00008535"/>
    </source>
</evidence>
<comment type="caution">
    <text evidence="5">The sequence shown here is derived from an EMBL/GenBank/DDBJ whole genome shotgun (WGS) entry which is preliminary data.</text>
</comment>
<evidence type="ECO:0000313" key="6">
    <source>
        <dbReference type="Proteomes" id="UP001165289"/>
    </source>
</evidence>
<sequence>MGQYLGQTVHQIERSFVLIGKSRDGKSTLGNLLVNQANTFPTHMHEGASGLTDKVKTVQSFINSADIEVQNTNPQVWFQVMDQPGLNDPSHNLVKHSGNLIKCLKMSKAPMSITFVIVITVAGCFFPQESLKNILSLAEQMAEASYSFFANALVVLTHKDKLQGNTHEELDQELKDKCQSEEWKWLQFLLDLVNRRYVFVDARNINNPNRVSILKRMFKLSRPTVRLMIHGNTHFKSSEFQNYLNISGNCHFINMKYIIALHFNQDLNLNRGQRREIQLEEEIVRAGIKLKEIIQGISVIIVLISLKDLFTDETERHIMGVPDTYGIHTILHKQWWEHTLIVFKIPNIPNTNPNDIIIDNIKRNIALERIVQQAGFRYTYVTGGDTRNICVQRINQGCLLVKEQSEGRGYIDGSVIREMQNSIEYLARHRSPSRVIGFQKTPNLEEMYREMTEVEGLLTRGKYISSKIAYFILKQISPNLATYSQLFPYDQVTNEEFYQMYISSLIGSEQNNVDPDCRRSTVSSIVTEPEDRNAILEGML</sequence>
<dbReference type="AlphaFoldDB" id="A0AAV7K6W9"/>
<keyword evidence="3" id="KW-0342">GTP-binding</keyword>
<dbReference type="InterPro" id="IPR027417">
    <property type="entry name" value="P-loop_NTPase"/>
</dbReference>
<dbReference type="Gene3D" id="3.40.50.300">
    <property type="entry name" value="P-loop containing nucleotide triphosphate hydrolases"/>
    <property type="match status" value="1"/>
</dbReference>
<dbReference type="InterPro" id="IPR045058">
    <property type="entry name" value="GIMA/IAN/Toc"/>
</dbReference>
<evidence type="ECO:0000256" key="3">
    <source>
        <dbReference type="ARBA" id="ARBA00023134"/>
    </source>
</evidence>
<organism evidence="5 6">
    <name type="scientific">Oopsacas minuta</name>
    <dbReference type="NCBI Taxonomy" id="111878"/>
    <lineage>
        <taxon>Eukaryota</taxon>
        <taxon>Metazoa</taxon>
        <taxon>Porifera</taxon>
        <taxon>Hexactinellida</taxon>
        <taxon>Hexasterophora</taxon>
        <taxon>Lyssacinosida</taxon>
        <taxon>Leucopsacidae</taxon>
        <taxon>Oopsacas</taxon>
    </lineage>
</organism>
<dbReference type="SUPFAM" id="SSF52540">
    <property type="entry name" value="P-loop containing nucleoside triphosphate hydrolases"/>
    <property type="match status" value="1"/>
</dbReference>
<reference evidence="5 6" key="1">
    <citation type="journal article" date="2023" name="BMC Biol.">
        <title>The compact genome of the sponge Oopsacas minuta (Hexactinellida) is lacking key metazoan core genes.</title>
        <authorList>
            <person name="Santini S."/>
            <person name="Schenkelaars Q."/>
            <person name="Jourda C."/>
            <person name="Duchesne M."/>
            <person name="Belahbib H."/>
            <person name="Rocher C."/>
            <person name="Selva M."/>
            <person name="Riesgo A."/>
            <person name="Vervoort M."/>
            <person name="Leys S.P."/>
            <person name="Kodjabachian L."/>
            <person name="Le Bivic A."/>
            <person name="Borchiellini C."/>
            <person name="Claverie J.M."/>
            <person name="Renard E."/>
        </authorList>
    </citation>
    <scope>NUCLEOTIDE SEQUENCE [LARGE SCALE GENOMIC DNA]</scope>
    <source>
        <strain evidence="5">SPO-2</strain>
    </source>
</reference>
<protein>
    <recommendedName>
        <fullName evidence="4">AIG1-type G domain-containing protein</fullName>
    </recommendedName>
</protein>
<accession>A0AAV7K6W9</accession>
<evidence type="ECO:0000313" key="5">
    <source>
        <dbReference type="EMBL" id="KAI6656746.1"/>
    </source>
</evidence>
<dbReference type="PANTHER" id="PTHR10903:SF103">
    <property type="entry name" value="GTPASE IMAP FAMILY MEMBER GIMD1"/>
    <property type="match status" value="1"/>
</dbReference>
<proteinExistence type="inferred from homology"/>
<gene>
    <name evidence="5" type="ORF">LOD99_16049</name>
</gene>
<dbReference type="GO" id="GO:0005525">
    <property type="term" value="F:GTP binding"/>
    <property type="evidence" value="ECO:0007669"/>
    <property type="project" value="UniProtKB-KW"/>
</dbReference>
<dbReference type="InterPro" id="IPR006703">
    <property type="entry name" value="G_AIG1"/>
</dbReference>
<dbReference type="PANTHER" id="PTHR10903">
    <property type="entry name" value="GTPASE, IMAP FAMILY MEMBER-RELATED"/>
    <property type="match status" value="1"/>
</dbReference>
<evidence type="ECO:0000256" key="2">
    <source>
        <dbReference type="ARBA" id="ARBA00022741"/>
    </source>
</evidence>
<evidence type="ECO:0000259" key="4">
    <source>
        <dbReference type="Pfam" id="PF04548"/>
    </source>
</evidence>
<name>A0AAV7K6W9_9METZ</name>
<dbReference type="EMBL" id="JAKMXF010000133">
    <property type="protein sequence ID" value="KAI6656746.1"/>
    <property type="molecule type" value="Genomic_DNA"/>
</dbReference>